<gene>
    <name evidence="1" type="ORF">GcM3_053039</name>
</gene>
<evidence type="ECO:0008006" key="3">
    <source>
        <dbReference type="Google" id="ProtNLM"/>
    </source>
</evidence>
<comment type="caution">
    <text evidence="1">The sequence shown here is derived from an EMBL/GenBank/DDBJ whole genome shotgun (WGS) entry which is preliminary data.</text>
</comment>
<reference evidence="1 2" key="1">
    <citation type="journal article" date="2018" name="BMC Genomics">
        <title>Comparative genome analyses reveal sequence features reflecting distinct modes of host-adaptation between dicot and monocot powdery mildew.</title>
        <authorList>
            <person name="Wu Y."/>
            <person name="Ma X."/>
            <person name="Pan Z."/>
            <person name="Kale S.D."/>
            <person name="Song Y."/>
            <person name="King H."/>
            <person name="Zhang Q."/>
            <person name="Presley C."/>
            <person name="Deng X."/>
            <person name="Wei C.I."/>
            <person name="Xiao S."/>
        </authorList>
    </citation>
    <scope>NUCLEOTIDE SEQUENCE [LARGE SCALE GENOMIC DNA]</scope>
    <source>
        <strain evidence="1">UMSG3</strain>
    </source>
</reference>
<organism evidence="1 2">
    <name type="scientific">Golovinomyces cichoracearum</name>
    <dbReference type="NCBI Taxonomy" id="62708"/>
    <lineage>
        <taxon>Eukaryota</taxon>
        <taxon>Fungi</taxon>
        <taxon>Dikarya</taxon>
        <taxon>Ascomycota</taxon>
        <taxon>Pezizomycotina</taxon>
        <taxon>Leotiomycetes</taxon>
        <taxon>Erysiphales</taxon>
        <taxon>Erysiphaceae</taxon>
        <taxon>Golovinomyces</taxon>
    </lineage>
</organism>
<name>A0A420IYT5_9PEZI</name>
<dbReference type="Gene3D" id="1.10.340.70">
    <property type="match status" value="1"/>
</dbReference>
<dbReference type="EMBL" id="MCBQ01005315">
    <property type="protein sequence ID" value="RKF79717.1"/>
    <property type="molecule type" value="Genomic_DNA"/>
</dbReference>
<evidence type="ECO:0000313" key="2">
    <source>
        <dbReference type="Proteomes" id="UP000283383"/>
    </source>
</evidence>
<dbReference type="AlphaFoldDB" id="A0A420IYT5"/>
<evidence type="ECO:0000313" key="1">
    <source>
        <dbReference type="EMBL" id="RKF79717.1"/>
    </source>
</evidence>
<dbReference type="Proteomes" id="UP000283383">
    <property type="component" value="Unassembled WGS sequence"/>
</dbReference>
<protein>
    <recommendedName>
        <fullName evidence="3">Integrase zinc-binding domain-containing protein</fullName>
    </recommendedName>
</protein>
<sequence>MWMDECGVKVELISRNSPEYLKLARLLFTYRHLNAEKLEDMPATDLYEHHAQLLPGTRPWDATKKGRKTYSQDKKWWLSQIVQEGIKDHTEPTRENSSGSTISQKKYAYIFSEHRGKLMTDHKPLVHFLGSLYVEGIYARWAAELILLNFDIVHIPGSRNQIADALSRTIFFDPECEVDDDLNSLRYIDQEGKEPKWIWKDGVGGYAEFLARQRLRELEEAEINIVSNIKNLTGLGKTLSSENSINARLNFAGYECCSIDQIINSNLIAASQVDEPVWNMDLSGICGKNIGFIYSTSAVKSTDHKTLVTRYTSDPWWSEIYLYIKYQIHKKEIGVNLKFIFHRCTKFFIEEDIIFYRPNKQVELKRCVLQEEVAMLLWNVHDESGHWSTDQTIKQLRGNCWPTLAKDFIDTEDDALFAQLNFITSRHQARQIVIDRDDYRRTIQKDLHDTGVWGQTLVPGELVMLHDEKEAKKKL</sequence>
<keyword evidence="2" id="KW-1185">Reference proteome</keyword>
<proteinExistence type="predicted"/>
<dbReference type="STRING" id="62708.A0A420IYT5"/>
<accession>A0A420IYT5</accession>